<proteinExistence type="inferred from homology"/>
<dbReference type="PANTHER" id="PTHR13546:SF15">
    <property type="entry name" value="CCDC85"/>
    <property type="match status" value="1"/>
</dbReference>
<feature type="coiled-coil region" evidence="5">
    <location>
        <begin position="87"/>
        <end position="128"/>
    </location>
</feature>
<evidence type="ECO:0000256" key="3">
    <source>
        <dbReference type="ARBA" id="ARBA00022949"/>
    </source>
</evidence>
<comment type="subcellular location">
    <subcellularLocation>
        <location evidence="1">Cell junction</location>
        <location evidence="1">Adherens junction</location>
    </subcellularLocation>
</comment>
<keyword evidence="3" id="KW-0965">Cell junction</keyword>
<keyword evidence="8" id="KW-1185">Reference proteome</keyword>
<evidence type="ECO:0000313" key="8">
    <source>
        <dbReference type="Proteomes" id="UP000594262"/>
    </source>
</evidence>
<dbReference type="Proteomes" id="UP000594262">
    <property type="component" value="Unplaced"/>
</dbReference>
<dbReference type="PANTHER" id="PTHR13546">
    <property type="entry name" value="RE60986P"/>
    <property type="match status" value="1"/>
</dbReference>
<protein>
    <submittedName>
        <fullName evidence="7">Uncharacterized protein</fullName>
    </submittedName>
</protein>
<dbReference type="AlphaFoldDB" id="A0A7M5U1X7"/>
<dbReference type="EnsemblMetazoa" id="CLYHEMT005107.1">
    <property type="protein sequence ID" value="CLYHEMP005107.1"/>
    <property type="gene ID" value="CLYHEMG005107"/>
</dbReference>
<dbReference type="OrthoDB" id="10056395at2759"/>
<feature type="region of interest" description="Disordered" evidence="6">
    <location>
        <begin position="406"/>
        <end position="528"/>
    </location>
</feature>
<feature type="coiled-coil region" evidence="5">
    <location>
        <begin position="235"/>
        <end position="262"/>
    </location>
</feature>
<evidence type="ECO:0000256" key="2">
    <source>
        <dbReference type="ARBA" id="ARBA00009052"/>
    </source>
</evidence>
<dbReference type="Pfam" id="PF10226">
    <property type="entry name" value="CCDC85"/>
    <property type="match status" value="1"/>
</dbReference>
<dbReference type="RefSeq" id="XP_066934744.1">
    <property type="nucleotide sequence ID" value="XM_067078643.1"/>
</dbReference>
<organism evidence="7 8">
    <name type="scientific">Clytia hemisphaerica</name>
    <dbReference type="NCBI Taxonomy" id="252671"/>
    <lineage>
        <taxon>Eukaryota</taxon>
        <taxon>Metazoa</taxon>
        <taxon>Cnidaria</taxon>
        <taxon>Hydrozoa</taxon>
        <taxon>Hydroidolina</taxon>
        <taxon>Leptothecata</taxon>
        <taxon>Obeliida</taxon>
        <taxon>Clytiidae</taxon>
        <taxon>Clytia</taxon>
    </lineage>
</organism>
<reference evidence="7" key="1">
    <citation type="submission" date="2021-01" db="UniProtKB">
        <authorList>
            <consortium name="EnsemblMetazoa"/>
        </authorList>
    </citation>
    <scope>IDENTIFICATION</scope>
</reference>
<evidence type="ECO:0000256" key="1">
    <source>
        <dbReference type="ARBA" id="ARBA00004536"/>
    </source>
</evidence>
<evidence type="ECO:0000256" key="5">
    <source>
        <dbReference type="SAM" id="Coils"/>
    </source>
</evidence>
<feature type="coiled-coil region" evidence="5">
    <location>
        <begin position="154"/>
        <end position="188"/>
    </location>
</feature>
<feature type="compositionally biased region" description="Low complexity" evidence="6">
    <location>
        <begin position="411"/>
        <end position="426"/>
    </location>
</feature>
<feature type="region of interest" description="Disordered" evidence="6">
    <location>
        <begin position="1"/>
        <end position="21"/>
    </location>
</feature>
<evidence type="ECO:0000256" key="6">
    <source>
        <dbReference type="SAM" id="MobiDB-lite"/>
    </source>
</evidence>
<evidence type="ECO:0000256" key="4">
    <source>
        <dbReference type="ARBA" id="ARBA00023054"/>
    </source>
</evidence>
<dbReference type="GO" id="GO:0005912">
    <property type="term" value="C:adherens junction"/>
    <property type="evidence" value="ECO:0007669"/>
    <property type="project" value="UniProtKB-SubCell"/>
</dbReference>
<name>A0A7M5U1X7_9CNID</name>
<sequence length="528" mass="59040">MSTESPIPVGVTESKTSPRDAQNMMNLETTDPGQILGSNGILPNSSLLASGLALRPGSITPSDSFMIDSQYYNDRIRSLESEKLTIMIEHNNLIKEFNKRMESHMEEIRSLKDSNIQYETELKDLQELSVFLDDDRKKCRKLAKEWQRFGRHTVAVMRAEMQGYQDKIKNLEIKQQKLVKENTELRDLCVYLDQQRSGAGIDGQSNGLNYSVCQECTQLKKEHGTIQRGKGLYNQNITAENFHDLQNQVAQLEREKDSLHKLLMFGGKSRRDKKRVSFSVPTDEEYDSSSTTSELSDRLDFPPSFGGSHENFNTISENSLSNVPSILRNGSFPLTMNGRGKLSDISPRNNDLARLHHNSLYQQNSLNEEEINEIREKLSRSTTGDATLSEREIAVLKDMCHVASTQSKLRSNSNASNASNSSLNASFDQSPLSPPPALNEVPLYKPAPPAVATKPAIPSKPAMTSSKEDLLTEDNPQPLNSVTESAESKKPQQTGPPPLPSYNEIMKDVEDRTPSTAKVEEKESESET</sequence>
<feature type="compositionally biased region" description="Basic and acidic residues" evidence="6">
    <location>
        <begin position="505"/>
        <end position="521"/>
    </location>
</feature>
<accession>A0A7M5U1X7</accession>
<feature type="region of interest" description="Disordered" evidence="6">
    <location>
        <begin position="273"/>
        <end position="303"/>
    </location>
</feature>
<dbReference type="GeneID" id="136822394"/>
<feature type="compositionally biased region" description="Polar residues" evidence="6">
    <location>
        <begin position="474"/>
        <end position="485"/>
    </location>
</feature>
<keyword evidence="4 5" id="KW-0175">Coiled coil</keyword>
<evidence type="ECO:0000313" key="7">
    <source>
        <dbReference type="EnsemblMetazoa" id="CLYHEMP005107.1"/>
    </source>
</evidence>
<dbReference type="InterPro" id="IPR019359">
    <property type="entry name" value="CCDC85"/>
</dbReference>
<comment type="similarity">
    <text evidence="2">Belongs to the CCDC85 family.</text>
</comment>